<proteinExistence type="predicted"/>
<dbReference type="Gene3D" id="3.30.310.100">
    <property type="entry name" value="YugN-like"/>
    <property type="match status" value="1"/>
</dbReference>
<evidence type="ECO:0000313" key="2">
    <source>
        <dbReference type="Proteomes" id="UP000553776"/>
    </source>
</evidence>
<evidence type="ECO:0008006" key="3">
    <source>
        <dbReference type="Google" id="ProtNLM"/>
    </source>
</evidence>
<dbReference type="Pfam" id="PF08868">
    <property type="entry name" value="YugN"/>
    <property type="match status" value="1"/>
</dbReference>
<dbReference type="SUPFAM" id="SSF160755">
    <property type="entry name" value="YugN-like"/>
    <property type="match status" value="1"/>
</dbReference>
<comment type="caution">
    <text evidence="1">The sequence shown here is derived from an EMBL/GenBank/DDBJ whole genome shotgun (WGS) entry which is preliminary data.</text>
</comment>
<gene>
    <name evidence="1" type="ORF">H7B90_09640</name>
</gene>
<sequence>MHPLQSRLTGQEQEFAPVRSALAERGFALGGAWEYDRGSFDCALDEGNKVWLRLPFRVTNGNLDGETAENDAKIRFDEPYVLKHLYNEGLDAEAQPRTFGAVFDQFQDPVEPDADIEPRWIDEARERLEEVERIYPA</sequence>
<dbReference type="Proteomes" id="UP000553776">
    <property type="component" value="Unassembled WGS sequence"/>
</dbReference>
<accession>A0A841TXB1</accession>
<dbReference type="AlphaFoldDB" id="A0A841TXB1"/>
<keyword evidence="2" id="KW-1185">Reference proteome</keyword>
<dbReference type="InterPro" id="IPR036491">
    <property type="entry name" value="YugN-like_sf"/>
</dbReference>
<organism evidence="1 2">
    <name type="scientific">Cohnella xylanilytica</name>
    <dbReference type="NCBI Taxonomy" id="557555"/>
    <lineage>
        <taxon>Bacteria</taxon>
        <taxon>Bacillati</taxon>
        <taxon>Bacillota</taxon>
        <taxon>Bacilli</taxon>
        <taxon>Bacillales</taxon>
        <taxon>Paenibacillaceae</taxon>
        <taxon>Cohnella</taxon>
    </lineage>
</organism>
<dbReference type="InterPro" id="IPR014967">
    <property type="entry name" value="Uncharacterised_YugN-like"/>
</dbReference>
<dbReference type="EMBL" id="JACJVR010000032">
    <property type="protein sequence ID" value="MBB6691662.1"/>
    <property type="molecule type" value="Genomic_DNA"/>
</dbReference>
<name>A0A841TXB1_9BACL</name>
<evidence type="ECO:0000313" key="1">
    <source>
        <dbReference type="EMBL" id="MBB6691662.1"/>
    </source>
</evidence>
<reference evidence="1 2" key="1">
    <citation type="submission" date="2020-08" db="EMBL/GenBank/DDBJ databases">
        <title>Cohnella phylogeny.</title>
        <authorList>
            <person name="Dunlap C."/>
        </authorList>
    </citation>
    <scope>NUCLEOTIDE SEQUENCE [LARGE SCALE GENOMIC DNA]</scope>
    <source>
        <strain evidence="1 2">DSM 25239</strain>
    </source>
</reference>
<protein>
    <recommendedName>
        <fullName evidence="3">YugN-like protein</fullName>
    </recommendedName>
</protein>
<dbReference type="RefSeq" id="WP_185135655.1">
    <property type="nucleotide sequence ID" value="NZ_JACJVR010000032.1"/>
</dbReference>